<reference evidence="1" key="2">
    <citation type="submission" date="2015-06" db="UniProtKB">
        <authorList>
            <consortium name="EnsemblProtists"/>
        </authorList>
    </citation>
    <scope>IDENTIFICATION</scope>
    <source>
        <strain evidence="1">Emoy2</strain>
    </source>
</reference>
<evidence type="ECO:0000313" key="2">
    <source>
        <dbReference type="Proteomes" id="UP000011713"/>
    </source>
</evidence>
<keyword evidence="2" id="KW-1185">Reference proteome</keyword>
<dbReference type="AlphaFoldDB" id="M4BW75"/>
<dbReference type="InParanoid" id="M4BW75"/>
<accession>M4BW75</accession>
<name>M4BW75_HYAAE</name>
<evidence type="ECO:0000313" key="1">
    <source>
        <dbReference type="EnsemblProtists" id="HpaP810776"/>
    </source>
</evidence>
<dbReference type="HOGENOM" id="CLU_2125838_0_0_1"/>
<organism evidence="1 2">
    <name type="scientific">Hyaloperonospora arabidopsidis (strain Emoy2)</name>
    <name type="common">Downy mildew agent</name>
    <name type="synonym">Peronospora arabidopsidis</name>
    <dbReference type="NCBI Taxonomy" id="559515"/>
    <lineage>
        <taxon>Eukaryota</taxon>
        <taxon>Sar</taxon>
        <taxon>Stramenopiles</taxon>
        <taxon>Oomycota</taxon>
        <taxon>Peronosporomycetes</taxon>
        <taxon>Peronosporales</taxon>
        <taxon>Peronosporaceae</taxon>
        <taxon>Hyaloperonospora</taxon>
    </lineage>
</organism>
<proteinExistence type="predicted"/>
<dbReference type="Proteomes" id="UP000011713">
    <property type="component" value="Unassembled WGS sequence"/>
</dbReference>
<sequence>MIVVSHQLTYGAERTGGRFFCRQVDMLSQGDQKNLAAAVTEAASCVQNLHKSIKKSLFVAKDSTVAEVLHRELNEEKNYLPEKFDRLANPIREIEILRTGAERTLCLELRYAGK</sequence>
<reference evidence="2" key="1">
    <citation type="journal article" date="2010" name="Science">
        <title>Signatures of adaptation to obligate biotrophy in the Hyaloperonospora arabidopsidis genome.</title>
        <authorList>
            <person name="Baxter L."/>
            <person name="Tripathy S."/>
            <person name="Ishaque N."/>
            <person name="Boot N."/>
            <person name="Cabral A."/>
            <person name="Kemen E."/>
            <person name="Thines M."/>
            <person name="Ah-Fong A."/>
            <person name="Anderson R."/>
            <person name="Badejoko W."/>
            <person name="Bittner-Eddy P."/>
            <person name="Boore J.L."/>
            <person name="Chibucos M.C."/>
            <person name="Coates M."/>
            <person name="Dehal P."/>
            <person name="Delehaunty K."/>
            <person name="Dong S."/>
            <person name="Downton P."/>
            <person name="Dumas B."/>
            <person name="Fabro G."/>
            <person name="Fronick C."/>
            <person name="Fuerstenberg S.I."/>
            <person name="Fulton L."/>
            <person name="Gaulin E."/>
            <person name="Govers F."/>
            <person name="Hughes L."/>
            <person name="Humphray S."/>
            <person name="Jiang R.H."/>
            <person name="Judelson H."/>
            <person name="Kamoun S."/>
            <person name="Kyung K."/>
            <person name="Meijer H."/>
            <person name="Minx P."/>
            <person name="Morris P."/>
            <person name="Nelson J."/>
            <person name="Phuntumart V."/>
            <person name="Qutob D."/>
            <person name="Rehmany A."/>
            <person name="Rougon-Cardoso A."/>
            <person name="Ryden P."/>
            <person name="Torto-Alalibo T."/>
            <person name="Studholme D."/>
            <person name="Wang Y."/>
            <person name="Win J."/>
            <person name="Wood J."/>
            <person name="Clifton S.W."/>
            <person name="Rogers J."/>
            <person name="Van den Ackerveken G."/>
            <person name="Jones J.D."/>
            <person name="McDowell J.M."/>
            <person name="Beynon J."/>
            <person name="Tyler B.M."/>
        </authorList>
    </citation>
    <scope>NUCLEOTIDE SEQUENCE [LARGE SCALE GENOMIC DNA]</scope>
    <source>
        <strain evidence="2">Emoy2</strain>
    </source>
</reference>
<dbReference type="EMBL" id="JH597993">
    <property type="status" value="NOT_ANNOTATED_CDS"/>
    <property type="molecule type" value="Genomic_DNA"/>
</dbReference>
<protein>
    <submittedName>
        <fullName evidence="1">Uncharacterized protein</fullName>
    </submittedName>
</protein>
<dbReference type="VEuPathDB" id="FungiDB:HpaG810776"/>
<dbReference type="EnsemblProtists" id="HpaT810776">
    <property type="protein sequence ID" value="HpaP810776"/>
    <property type="gene ID" value="HpaG810776"/>
</dbReference>